<evidence type="ECO:0000313" key="1">
    <source>
        <dbReference type="EMBL" id="MDZ8119244.1"/>
    </source>
</evidence>
<dbReference type="Pfam" id="PF13584">
    <property type="entry name" value="BatD"/>
    <property type="match status" value="1"/>
</dbReference>
<protein>
    <submittedName>
        <fullName evidence="1">BatD family protein</fullName>
    </submittedName>
</protein>
<evidence type="ECO:0000313" key="2">
    <source>
        <dbReference type="Proteomes" id="UP001290861"/>
    </source>
</evidence>
<dbReference type="PANTHER" id="PTHR40940:SF2">
    <property type="entry name" value="BATD"/>
    <property type="match status" value="1"/>
</dbReference>
<gene>
    <name evidence="1" type="ORF">P9H32_11475</name>
</gene>
<dbReference type="Proteomes" id="UP001290861">
    <property type="component" value="Unassembled WGS sequence"/>
</dbReference>
<dbReference type="PANTHER" id="PTHR40940">
    <property type="entry name" value="PROTEIN BATD-RELATED"/>
    <property type="match status" value="1"/>
</dbReference>
<reference evidence="1 2" key="1">
    <citation type="journal article" date="2024" name="Appl. Environ. Microbiol.">
        <title>Pontiella agarivorans sp. nov., a novel marine anaerobic bacterium capable of degrading macroalgal polysaccharides and fixing nitrogen.</title>
        <authorList>
            <person name="Liu N."/>
            <person name="Kivenson V."/>
            <person name="Peng X."/>
            <person name="Cui Z."/>
            <person name="Lankiewicz T.S."/>
            <person name="Gosselin K.M."/>
            <person name="English C.J."/>
            <person name="Blair E.M."/>
            <person name="O'Malley M.A."/>
            <person name="Valentine D.L."/>
        </authorList>
    </citation>
    <scope>NUCLEOTIDE SEQUENCE [LARGE SCALE GENOMIC DNA]</scope>
    <source>
        <strain evidence="1 2">NLcol2</strain>
    </source>
</reference>
<dbReference type="EMBL" id="JARVCO010000010">
    <property type="protein sequence ID" value="MDZ8119244.1"/>
    <property type="molecule type" value="Genomic_DNA"/>
</dbReference>
<dbReference type="RefSeq" id="WP_322609028.1">
    <property type="nucleotide sequence ID" value="NZ_JARVCO010000010.1"/>
</dbReference>
<name>A0ABU5MYF6_9BACT</name>
<sequence length="588" mass="66209">MKRDIQHLKFLVPIIGIFLMAFSGFAADVRMTIEPKRISLLDRAILKVEYTNTDGTAIDIPEVEGLNIQYQGPSRRMEMINFKTTTSVTHSYLVTPSKTGNFTIGPVTVQFKGGEKKLSANLEVVKPEDDKKAQEVAEIMFSEITADREAPHVNEPFGLTLKVYIKDGVQTVGGFNIVGGTPDQGLDGEIEWEVINRGREQKNGQIFNVYTVKARVKTLTAGTFTFQPQVQLNVVIPRQNRRSYQGDPFFGDLFGRQETRRFILDCNKLDVEVKPVPMIGRPDSFTGGVGLFDFNVEVGPKEVKAGEPITVKMRIRGRGNLTQITPPKIPESLDYKLYEVRSVPAESANEVRFEQVLIPKSDAVTEVPEIEFSYFNTTTTDFRTITKGPFPVTVEPAPQQTAQVIATTPHLAQQETQVLGRDIIYLKSRPKHWKRTSDQLWFNTTAFRILSALPLAILLLGGLIRARRSRLNGNVARARRQQAPGAARKQIQRAEQALRKSNGPVFYEALWNALTDYFGHRLNLPPGEISAQRVSTAFDQQRQSVESVFSAIEQRRYGVQPEESSKEEMKQLLRDLTALLKQCERVKL</sequence>
<organism evidence="1 2">
    <name type="scientific">Pontiella agarivorans</name>
    <dbReference type="NCBI Taxonomy" id="3038953"/>
    <lineage>
        <taxon>Bacteria</taxon>
        <taxon>Pseudomonadati</taxon>
        <taxon>Kiritimatiellota</taxon>
        <taxon>Kiritimatiellia</taxon>
        <taxon>Kiritimatiellales</taxon>
        <taxon>Pontiellaceae</taxon>
        <taxon>Pontiella</taxon>
    </lineage>
</organism>
<dbReference type="InterPro" id="IPR025738">
    <property type="entry name" value="BatD"/>
</dbReference>
<keyword evidence="2" id="KW-1185">Reference proteome</keyword>
<comment type="caution">
    <text evidence="1">The sequence shown here is derived from an EMBL/GenBank/DDBJ whole genome shotgun (WGS) entry which is preliminary data.</text>
</comment>
<accession>A0ABU5MYF6</accession>
<proteinExistence type="predicted"/>